<proteinExistence type="inferred from homology"/>
<dbReference type="GO" id="GO:0008270">
    <property type="term" value="F:zinc ion binding"/>
    <property type="evidence" value="ECO:0007669"/>
    <property type="project" value="UniProtKB-KW"/>
</dbReference>
<feature type="region of interest" description="Disordered" evidence="12">
    <location>
        <begin position="327"/>
        <end position="489"/>
    </location>
</feature>
<reference evidence="16" key="1">
    <citation type="journal article" date="2017" name="Cell">
        <title>Insights into land plant evolution garnered from the Marchantia polymorpha genome.</title>
        <authorList>
            <person name="Bowman J.L."/>
            <person name="Kohchi T."/>
            <person name="Yamato K.T."/>
            <person name="Jenkins J."/>
            <person name="Shu S."/>
            <person name="Ishizaki K."/>
            <person name="Yamaoka S."/>
            <person name="Nishihama R."/>
            <person name="Nakamura Y."/>
            <person name="Berger F."/>
            <person name="Adam C."/>
            <person name="Aki S.S."/>
            <person name="Althoff F."/>
            <person name="Araki T."/>
            <person name="Arteaga-Vazquez M.A."/>
            <person name="Balasubrmanian S."/>
            <person name="Barry K."/>
            <person name="Bauer D."/>
            <person name="Boehm C.R."/>
            <person name="Briginshaw L."/>
            <person name="Caballero-Perez J."/>
            <person name="Catarino B."/>
            <person name="Chen F."/>
            <person name="Chiyoda S."/>
            <person name="Chovatia M."/>
            <person name="Davies K.M."/>
            <person name="Delmans M."/>
            <person name="Demura T."/>
            <person name="Dierschke T."/>
            <person name="Dolan L."/>
            <person name="Dorantes-Acosta A.E."/>
            <person name="Eklund D.M."/>
            <person name="Florent S.N."/>
            <person name="Flores-Sandoval E."/>
            <person name="Fujiyama A."/>
            <person name="Fukuzawa H."/>
            <person name="Galik B."/>
            <person name="Grimanelli D."/>
            <person name="Grimwood J."/>
            <person name="Grossniklaus U."/>
            <person name="Hamada T."/>
            <person name="Haseloff J."/>
            <person name="Hetherington A.J."/>
            <person name="Higo A."/>
            <person name="Hirakawa Y."/>
            <person name="Hundley H.N."/>
            <person name="Ikeda Y."/>
            <person name="Inoue K."/>
            <person name="Inoue S.I."/>
            <person name="Ishida S."/>
            <person name="Jia Q."/>
            <person name="Kakita M."/>
            <person name="Kanazawa T."/>
            <person name="Kawai Y."/>
            <person name="Kawashima T."/>
            <person name="Kennedy M."/>
            <person name="Kinose K."/>
            <person name="Kinoshita T."/>
            <person name="Kohara Y."/>
            <person name="Koide E."/>
            <person name="Komatsu K."/>
            <person name="Kopischke S."/>
            <person name="Kubo M."/>
            <person name="Kyozuka J."/>
            <person name="Lagercrantz U."/>
            <person name="Lin S.S."/>
            <person name="Lindquist E."/>
            <person name="Lipzen A.M."/>
            <person name="Lu C.W."/>
            <person name="De Luna E."/>
            <person name="Martienssen R.A."/>
            <person name="Minamino N."/>
            <person name="Mizutani M."/>
            <person name="Mizutani M."/>
            <person name="Mochizuki N."/>
            <person name="Monte I."/>
            <person name="Mosher R."/>
            <person name="Nagasaki H."/>
            <person name="Nakagami H."/>
            <person name="Naramoto S."/>
            <person name="Nishitani K."/>
            <person name="Ohtani M."/>
            <person name="Okamoto T."/>
            <person name="Okumura M."/>
            <person name="Phillips J."/>
            <person name="Pollak B."/>
            <person name="Reinders A."/>
            <person name="Rovekamp M."/>
            <person name="Sano R."/>
            <person name="Sawa S."/>
            <person name="Schmid M.W."/>
            <person name="Shirakawa M."/>
            <person name="Solano R."/>
            <person name="Spunde A."/>
            <person name="Suetsugu N."/>
            <person name="Sugano S."/>
            <person name="Sugiyama A."/>
            <person name="Sun R."/>
            <person name="Suzuki Y."/>
            <person name="Takenaka M."/>
            <person name="Takezawa D."/>
            <person name="Tomogane H."/>
            <person name="Tsuzuki M."/>
            <person name="Ueda T."/>
            <person name="Umeda M."/>
            <person name="Ward J.M."/>
            <person name="Watanabe Y."/>
            <person name="Yazaki K."/>
            <person name="Yokoyama R."/>
            <person name="Yoshitake Y."/>
            <person name="Yotsui I."/>
            <person name="Zachgo S."/>
            <person name="Schmutz J."/>
        </authorList>
    </citation>
    <scope>NUCLEOTIDE SEQUENCE [LARGE SCALE GENOMIC DNA]</scope>
    <source>
        <strain evidence="16">Tak-1</strain>
    </source>
</reference>
<feature type="domain" description="RanBP2-type" evidence="14">
    <location>
        <begin position="242"/>
        <end position="271"/>
    </location>
</feature>
<dbReference type="FunFam" id="4.10.1060.10:FF:000008">
    <property type="entry name" value="TATA-binding protein-associated factor 2N isoform X1"/>
    <property type="match status" value="1"/>
</dbReference>
<feature type="compositionally biased region" description="Gly residues" evidence="12">
    <location>
        <begin position="206"/>
        <end position="234"/>
    </location>
</feature>
<evidence type="ECO:0000256" key="3">
    <source>
        <dbReference type="ARBA" id="ARBA00022737"/>
    </source>
</evidence>
<evidence type="ECO:0000256" key="8">
    <source>
        <dbReference type="ARBA" id="ARBA00058775"/>
    </source>
</evidence>
<keyword evidence="4 11" id="KW-0863">Zinc-finger</keyword>
<dbReference type="Pfam" id="PF00076">
    <property type="entry name" value="RRM_1"/>
    <property type="match status" value="1"/>
</dbReference>
<evidence type="ECO:0000256" key="5">
    <source>
        <dbReference type="ARBA" id="ARBA00022833"/>
    </source>
</evidence>
<dbReference type="Proteomes" id="UP000244005">
    <property type="component" value="Unassembled WGS sequence"/>
</dbReference>
<dbReference type="InterPro" id="IPR036443">
    <property type="entry name" value="Znf_RanBP2_sf"/>
</dbReference>
<keyword evidence="5" id="KW-0862">Zinc</keyword>
<dbReference type="FunFam" id="4.10.1060.10:FF:000004">
    <property type="entry name" value="Zinc finger Ran-binding domain-containing protein 2"/>
    <property type="match status" value="1"/>
</dbReference>
<evidence type="ECO:0000256" key="10">
    <source>
        <dbReference type="PROSITE-ProRule" id="PRU00176"/>
    </source>
</evidence>
<comment type="similarity">
    <text evidence="9">Belongs to the TAF15 family.</text>
</comment>
<gene>
    <name evidence="15" type="ORF">MARPO_0154s0004</name>
</gene>
<name>A0A2R6W4Q4_MARPO</name>
<evidence type="ECO:0000256" key="9">
    <source>
        <dbReference type="ARBA" id="ARBA00061442"/>
    </source>
</evidence>
<evidence type="ECO:0000256" key="2">
    <source>
        <dbReference type="ARBA" id="ARBA00022723"/>
    </source>
</evidence>
<dbReference type="Gramene" id="Mp8g16600.1">
    <property type="protein sequence ID" value="Mp8g16600.1.cds"/>
    <property type="gene ID" value="Mp8g16600"/>
</dbReference>
<sequence>MTGFGGAPPVLNSAIYVCQLPPGTDEILLAEHFGTIGLLKKDKRTGRPKIWIYRDKVTNEPKGDATVTYEDPHAASAAVEWFNNTDFHGALISVSIAESKNRDQQQVDQPVVVGMQSPSATMQVPVTDVVQDQVDEFAMDPAAMSDGGGTGGLPGGGGRGRGRGEPGAKAWQQEGDWPCPNPSCANINFAFRGVCNRCGTARPAGGSSGGAGGAGGGRGRGRGPGADAGRGRGPGGPPGLFGPNDWNCPMCGNINWAKRTKCNICNTTKPGHNEGGVREGRAGGYKEFDEAEIEETRRRRRELEDDDGEMYDEFGNLKKKFRLKAKLGDSAGSTMPGAGKSAWDKEELGIVERSGSKEKSRDRGNKENDWEQEGNRGWSRDRDSRDRDEGGRNGHRSRDDDRGLNEYDKGRGREDRGDREWRDSDRGRDVDRDSYRERERSRDRDRDKGRGKDRERDRDRDRDRDWERSKDREWPRDRERVRERDRFLD</sequence>
<dbReference type="OrthoDB" id="76445at2759"/>
<organism evidence="15 16">
    <name type="scientific">Marchantia polymorpha</name>
    <name type="common">Common liverwort</name>
    <name type="synonym">Marchantia aquatica</name>
    <dbReference type="NCBI Taxonomy" id="3197"/>
    <lineage>
        <taxon>Eukaryota</taxon>
        <taxon>Viridiplantae</taxon>
        <taxon>Streptophyta</taxon>
        <taxon>Embryophyta</taxon>
        <taxon>Marchantiophyta</taxon>
        <taxon>Marchantiopsida</taxon>
        <taxon>Marchantiidae</taxon>
        <taxon>Marchantiales</taxon>
        <taxon>Marchantiaceae</taxon>
        <taxon>Marchantia</taxon>
    </lineage>
</organism>
<feature type="compositionally biased region" description="Basic and acidic residues" evidence="12">
    <location>
        <begin position="378"/>
        <end position="489"/>
    </location>
</feature>
<dbReference type="PANTHER" id="PTHR12999:SF17">
    <property type="entry name" value="ZINC FINGER RAN-BINDING DOMAIN-CONTAINING PROTEIN 2"/>
    <property type="match status" value="1"/>
</dbReference>
<evidence type="ECO:0000256" key="1">
    <source>
        <dbReference type="ARBA" id="ARBA00004123"/>
    </source>
</evidence>
<dbReference type="InterPro" id="IPR000504">
    <property type="entry name" value="RRM_dom"/>
</dbReference>
<dbReference type="SMART" id="SM00360">
    <property type="entry name" value="RRM"/>
    <property type="match status" value="1"/>
</dbReference>
<evidence type="ECO:0000256" key="6">
    <source>
        <dbReference type="ARBA" id="ARBA00022884"/>
    </source>
</evidence>
<feature type="compositionally biased region" description="Basic and acidic residues" evidence="12">
    <location>
        <begin position="342"/>
        <end position="369"/>
    </location>
</feature>
<dbReference type="Gene3D" id="3.30.70.330">
    <property type="match status" value="1"/>
</dbReference>
<keyword evidence="2" id="KW-0479">Metal-binding</keyword>
<dbReference type="CDD" id="cd12534">
    <property type="entry name" value="RRM_SARFH"/>
    <property type="match status" value="1"/>
</dbReference>
<dbReference type="EMBL" id="KZ772824">
    <property type="protein sequence ID" value="PTQ28772.1"/>
    <property type="molecule type" value="Genomic_DNA"/>
</dbReference>
<evidence type="ECO:0000259" key="14">
    <source>
        <dbReference type="PROSITE" id="PS50199"/>
    </source>
</evidence>
<dbReference type="GO" id="GO:0003723">
    <property type="term" value="F:RNA binding"/>
    <property type="evidence" value="ECO:0007669"/>
    <property type="project" value="UniProtKB-UniRule"/>
</dbReference>
<dbReference type="SUPFAM" id="SSF90209">
    <property type="entry name" value="Ran binding protein zinc finger-like"/>
    <property type="match status" value="2"/>
</dbReference>
<accession>A0A2R6W4Q4</accession>
<dbReference type="GO" id="GO:0005634">
    <property type="term" value="C:nucleus"/>
    <property type="evidence" value="ECO:0007669"/>
    <property type="project" value="UniProtKB-SubCell"/>
</dbReference>
<dbReference type="AlphaFoldDB" id="A0A2R6W4Q4"/>
<dbReference type="InterPro" id="IPR012677">
    <property type="entry name" value="Nucleotide-bd_a/b_plait_sf"/>
</dbReference>
<dbReference type="PROSITE" id="PS50199">
    <property type="entry name" value="ZF_RANBP2_2"/>
    <property type="match status" value="2"/>
</dbReference>
<comment type="function">
    <text evidence="8">TAFs are components of the transcription factor IID (TFIID) complex that is essential for mediating regulation of RNA polymerase transcription.</text>
</comment>
<evidence type="ECO:0000256" key="12">
    <source>
        <dbReference type="SAM" id="MobiDB-lite"/>
    </source>
</evidence>
<feature type="domain" description="RanBP2-type" evidence="14">
    <location>
        <begin position="173"/>
        <end position="204"/>
    </location>
</feature>
<feature type="region of interest" description="Disordered" evidence="12">
    <location>
        <begin position="140"/>
        <end position="174"/>
    </location>
</feature>
<evidence type="ECO:0000313" key="16">
    <source>
        <dbReference type="Proteomes" id="UP000244005"/>
    </source>
</evidence>
<evidence type="ECO:0000313" key="15">
    <source>
        <dbReference type="EMBL" id="PTQ28772.1"/>
    </source>
</evidence>
<feature type="compositionally biased region" description="Gly residues" evidence="12">
    <location>
        <begin position="146"/>
        <end position="159"/>
    </location>
</feature>
<dbReference type="InterPro" id="IPR035979">
    <property type="entry name" value="RBD_domain_sf"/>
</dbReference>
<evidence type="ECO:0000256" key="11">
    <source>
        <dbReference type="PROSITE-ProRule" id="PRU00322"/>
    </source>
</evidence>
<evidence type="ECO:0008006" key="17">
    <source>
        <dbReference type="Google" id="ProtNLM"/>
    </source>
</evidence>
<dbReference type="Gene3D" id="4.10.1060.10">
    <property type="entry name" value="Zinc finger, RanBP2-type"/>
    <property type="match status" value="2"/>
</dbReference>
<evidence type="ECO:0000256" key="4">
    <source>
        <dbReference type="ARBA" id="ARBA00022771"/>
    </source>
</evidence>
<evidence type="ECO:0000259" key="13">
    <source>
        <dbReference type="PROSITE" id="PS50102"/>
    </source>
</evidence>
<dbReference type="Pfam" id="PF00641">
    <property type="entry name" value="Zn_ribbon_RanBP"/>
    <property type="match status" value="2"/>
</dbReference>
<feature type="region of interest" description="Disordered" evidence="12">
    <location>
        <begin position="202"/>
        <end position="240"/>
    </location>
</feature>
<dbReference type="PANTHER" id="PTHR12999">
    <property type="entry name" value="ZINC FINGER RAN-BINDING DOMAIN-CONTAINING PROTEIN 2 ZRANB2-RELATED"/>
    <property type="match status" value="1"/>
</dbReference>
<protein>
    <recommendedName>
        <fullName evidence="17">Transcription initiation factor TFIID subunit 15</fullName>
    </recommendedName>
</protein>
<dbReference type="PROSITE" id="PS50102">
    <property type="entry name" value="RRM"/>
    <property type="match status" value="1"/>
</dbReference>
<keyword evidence="3" id="KW-0677">Repeat</keyword>
<comment type="subcellular location">
    <subcellularLocation>
        <location evidence="1">Nucleus</location>
    </subcellularLocation>
</comment>
<dbReference type="PROSITE" id="PS01358">
    <property type="entry name" value="ZF_RANBP2_1"/>
    <property type="match status" value="2"/>
</dbReference>
<evidence type="ECO:0000256" key="7">
    <source>
        <dbReference type="ARBA" id="ARBA00023242"/>
    </source>
</evidence>
<feature type="domain" description="RRM" evidence="13">
    <location>
        <begin position="13"/>
        <end position="99"/>
    </location>
</feature>
<keyword evidence="7" id="KW-0539">Nucleus</keyword>
<keyword evidence="16" id="KW-1185">Reference proteome</keyword>
<dbReference type="InterPro" id="IPR001876">
    <property type="entry name" value="Znf_RanBP2"/>
</dbReference>
<dbReference type="SMART" id="SM00547">
    <property type="entry name" value="ZnF_RBZ"/>
    <property type="match status" value="2"/>
</dbReference>
<dbReference type="SUPFAM" id="SSF54928">
    <property type="entry name" value="RNA-binding domain, RBD"/>
    <property type="match status" value="1"/>
</dbReference>
<dbReference type="FunFam" id="3.30.70.330:FF:000574">
    <property type="entry name" value="HIV Tat-specific factor 1"/>
    <property type="match status" value="1"/>
</dbReference>
<keyword evidence="6 10" id="KW-0694">RNA-binding</keyword>